<proteinExistence type="inferred from homology"/>
<feature type="transmembrane region" description="Helical" evidence="7">
    <location>
        <begin position="413"/>
        <end position="434"/>
    </location>
</feature>
<comment type="subcellular location">
    <subcellularLocation>
        <location evidence="1">Membrane</location>
        <topology evidence="1">Multi-pass membrane protein</topology>
    </subcellularLocation>
</comment>
<feature type="transmembrane region" description="Helical" evidence="7">
    <location>
        <begin position="381"/>
        <end position="401"/>
    </location>
</feature>
<feature type="transmembrane region" description="Helical" evidence="7">
    <location>
        <begin position="260"/>
        <end position="280"/>
    </location>
</feature>
<dbReference type="AlphaFoldDB" id="A0A831THF2"/>
<feature type="transmembrane region" description="Helical" evidence="7">
    <location>
        <begin position="55"/>
        <end position="74"/>
    </location>
</feature>
<evidence type="ECO:0000256" key="2">
    <source>
        <dbReference type="ARBA" id="ARBA00010992"/>
    </source>
</evidence>
<keyword evidence="3" id="KW-0813">Transport</keyword>
<evidence type="ECO:0000256" key="5">
    <source>
        <dbReference type="ARBA" id="ARBA00022989"/>
    </source>
</evidence>
<dbReference type="EMBL" id="DSIY01000307">
    <property type="protein sequence ID" value="HEG92391.1"/>
    <property type="molecule type" value="Genomic_DNA"/>
</dbReference>
<dbReference type="PANTHER" id="PTHR23511:SF34">
    <property type="entry name" value="SYNAPTIC VESICLE GLYCOPROTEIN 2"/>
    <property type="match status" value="1"/>
</dbReference>
<dbReference type="InterPro" id="IPR020846">
    <property type="entry name" value="MFS_dom"/>
</dbReference>
<dbReference type="SUPFAM" id="SSF103473">
    <property type="entry name" value="MFS general substrate transporter"/>
    <property type="match status" value="1"/>
</dbReference>
<dbReference type="InterPro" id="IPR005829">
    <property type="entry name" value="Sugar_transporter_CS"/>
</dbReference>
<evidence type="ECO:0000256" key="1">
    <source>
        <dbReference type="ARBA" id="ARBA00004141"/>
    </source>
</evidence>
<dbReference type="CDD" id="cd17316">
    <property type="entry name" value="MFS_SV2_like"/>
    <property type="match status" value="1"/>
</dbReference>
<dbReference type="GO" id="GO:0016020">
    <property type="term" value="C:membrane"/>
    <property type="evidence" value="ECO:0007669"/>
    <property type="project" value="UniProtKB-SubCell"/>
</dbReference>
<dbReference type="PROSITE" id="PS00216">
    <property type="entry name" value="SUGAR_TRANSPORT_1"/>
    <property type="match status" value="2"/>
</dbReference>
<comment type="caution">
    <text evidence="9">The sequence shown here is derived from an EMBL/GenBank/DDBJ whole genome shotgun (WGS) entry which is preliminary data.</text>
</comment>
<feature type="transmembrane region" description="Helical" evidence="7">
    <location>
        <begin position="295"/>
        <end position="316"/>
    </location>
</feature>
<feature type="transmembrane region" description="Helical" evidence="7">
    <location>
        <begin position="325"/>
        <end position="342"/>
    </location>
</feature>
<evidence type="ECO:0000313" key="9">
    <source>
        <dbReference type="EMBL" id="HEG92391.1"/>
    </source>
</evidence>
<protein>
    <submittedName>
        <fullName evidence="9">MFS transporter</fullName>
    </submittedName>
</protein>
<keyword evidence="6 7" id="KW-0472">Membrane</keyword>
<dbReference type="InterPro" id="IPR005828">
    <property type="entry name" value="MFS_sugar_transport-like"/>
</dbReference>
<organism evidence="9">
    <name type="scientific">Thermorudis peleae</name>
    <dbReference type="NCBI Taxonomy" id="1382356"/>
    <lineage>
        <taxon>Bacteria</taxon>
        <taxon>Pseudomonadati</taxon>
        <taxon>Thermomicrobiota</taxon>
        <taxon>Thermomicrobia</taxon>
        <taxon>Thermomicrobia incertae sedis</taxon>
        <taxon>Thermorudis</taxon>
    </lineage>
</organism>
<evidence type="ECO:0000259" key="8">
    <source>
        <dbReference type="PROSITE" id="PS50850"/>
    </source>
</evidence>
<dbReference type="GO" id="GO:0022857">
    <property type="term" value="F:transmembrane transporter activity"/>
    <property type="evidence" value="ECO:0007669"/>
    <property type="project" value="InterPro"/>
</dbReference>
<keyword evidence="4 7" id="KW-0812">Transmembrane</keyword>
<feature type="transmembrane region" description="Helical" evidence="7">
    <location>
        <begin position="86"/>
        <end position="105"/>
    </location>
</feature>
<dbReference type="Pfam" id="PF00083">
    <property type="entry name" value="Sugar_tr"/>
    <property type="match status" value="1"/>
</dbReference>
<evidence type="ECO:0000256" key="4">
    <source>
        <dbReference type="ARBA" id="ARBA00022692"/>
    </source>
</evidence>
<keyword evidence="5 7" id="KW-1133">Transmembrane helix</keyword>
<feature type="transmembrane region" description="Helical" evidence="7">
    <location>
        <begin position="348"/>
        <end position="369"/>
    </location>
</feature>
<dbReference type="PROSITE" id="PS50850">
    <property type="entry name" value="MFS"/>
    <property type="match status" value="1"/>
</dbReference>
<feature type="transmembrane region" description="Helical" evidence="7">
    <location>
        <begin position="20"/>
        <end position="43"/>
    </location>
</feature>
<accession>A0A831THF2</accession>
<reference evidence="9" key="1">
    <citation type="journal article" date="2020" name="mSystems">
        <title>Genome- and Community-Level Interaction Insights into Carbon Utilization and Element Cycling Functions of Hydrothermarchaeota in Hydrothermal Sediment.</title>
        <authorList>
            <person name="Zhou Z."/>
            <person name="Liu Y."/>
            <person name="Xu W."/>
            <person name="Pan J."/>
            <person name="Luo Z.H."/>
            <person name="Li M."/>
        </authorList>
    </citation>
    <scope>NUCLEOTIDE SEQUENCE [LARGE SCALE GENOMIC DNA]</scope>
    <source>
        <strain evidence="9">SpSt-210</strain>
    </source>
</reference>
<feature type="transmembrane region" description="Helical" evidence="7">
    <location>
        <begin position="111"/>
        <end position="132"/>
    </location>
</feature>
<name>A0A831THF2_9BACT</name>
<dbReference type="PROSITE" id="PS00217">
    <property type="entry name" value="SUGAR_TRANSPORT_2"/>
    <property type="match status" value="1"/>
</dbReference>
<dbReference type="Gene3D" id="1.20.1250.20">
    <property type="entry name" value="MFS general substrate transporter like domains"/>
    <property type="match status" value="1"/>
</dbReference>
<gene>
    <name evidence="9" type="ORF">ENP34_13300</name>
</gene>
<feature type="domain" description="Major facilitator superfamily (MFS) profile" evidence="8">
    <location>
        <begin position="20"/>
        <end position="438"/>
    </location>
</feature>
<evidence type="ECO:0000256" key="6">
    <source>
        <dbReference type="ARBA" id="ARBA00023136"/>
    </source>
</evidence>
<evidence type="ECO:0000256" key="7">
    <source>
        <dbReference type="SAM" id="Phobius"/>
    </source>
</evidence>
<sequence length="453" mass="49226">MVTVSDRLEAIPTTREHWRIVLLSGLGWMFDAMDVGLVGFVLVGIGRDWGLERTQLGLIASAGFLGMFLGALVAGRLADRYGRRPLFMATLLTYSIATLLSGLAWNLPSLLAFRFLVGLGLGGELPVASTLVSEFAPAASRGRMLVILESFWAYGWILAAVIGLVVVPALPEWGWRVAFFIGALPALYALYLRRRLPESPRYLELAGRHEEAVAIVRRLESAAGASSAPLEPEITRPARREAILPRLLALWSSDLARRTLMLWVLWFGIVFSYYGVFTWLPQLLVDRGLAIARSFSYVLITTLAQIPGYFSAAYLVDRWGRRPTLVAYLLGSAIAAWLLGNAGSDPILVLWGCLLSFFNLGAWGVVYTYTPELYPTPMRGFGVGAAAAFGRLAGIIAPYLTPWLLTSGGLSQPAVFGLFMAVFALTAVNVLVLGEETRGRPLEQIAASAGAAD</sequence>
<dbReference type="PANTHER" id="PTHR23511">
    <property type="entry name" value="SYNAPTIC VESICLE GLYCOPROTEIN 2"/>
    <property type="match status" value="1"/>
</dbReference>
<dbReference type="InterPro" id="IPR036259">
    <property type="entry name" value="MFS_trans_sf"/>
</dbReference>
<comment type="similarity">
    <text evidence="2">Belongs to the major facilitator superfamily. Sugar transporter (TC 2.A.1.1) family.</text>
</comment>
<evidence type="ECO:0000256" key="3">
    <source>
        <dbReference type="ARBA" id="ARBA00022448"/>
    </source>
</evidence>
<feature type="transmembrane region" description="Helical" evidence="7">
    <location>
        <begin position="144"/>
        <end position="167"/>
    </location>
</feature>
<feature type="transmembrane region" description="Helical" evidence="7">
    <location>
        <begin position="173"/>
        <end position="192"/>
    </location>
</feature>